<comment type="caution">
    <text evidence="2">The sequence shown here is derived from an EMBL/GenBank/DDBJ whole genome shotgun (WGS) entry which is preliminary data.</text>
</comment>
<organism evidence="2 3">
    <name type="scientific">Microbispora corallina</name>
    <dbReference type="NCBI Taxonomy" id="83302"/>
    <lineage>
        <taxon>Bacteria</taxon>
        <taxon>Bacillati</taxon>
        <taxon>Actinomycetota</taxon>
        <taxon>Actinomycetes</taxon>
        <taxon>Streptosporangiales</taxon>
        <taxon>Streptosporangiaceae</taxon>
        <taxon>Microbispora</taxon>
    </lineage>
</organism>
<dbReference type="PANTHER" id="PTHR33164:SF43">
    <property type="entry name" value="HTH-TYPE TRANSCRIPTIONAL REPRESSOR YETL"/>
    <property type="match status" value="1"/>
</dbReference>
<feature type="domain" description="HTH marR-type" evidence="1">
    <location>
        <begin position="7"/>
        <end position="139"/>
    </location>
</feature>
<reference evidence="2 3" key="1">
    <citation type="submission" date="2021-01" db="EMBL/GenBank/DDBJ databases">
        <title>Whole genome shotgun sequence of Microbispora corallina NBRC 16416.</title>
        <authorList>
            <person name="Komaki H."/>
            <person name="Tamura T."/>
        </authorList>
    </citation>
    <scope>NUCLEOTIDE SEQUENCE [LARGE SCALE GENOMIC DNA]</scope>
    <source>
        <strain evidence="2 3">NBRC 16416</strain>
    </source>
</reference>
<accession>A0ABQ4G0I6</accession>
<protein>
    <submittedName>
        <fullName evidence="2">MarR family transcriptional regulator</fullName>
    </submittedName>
</protein>
<name>A0ABQ4G0I6_9ACTN</name>
<dbReference type="InterPro" id="IPR036388">
    <property type="entry name" value="WH-like_DNA-bd_sf"/>
</dbReference>
<dbReference type="Proteomes" id="UP000603904">
    <property type="component" value="Unassembled WGS sequence"/>
</dbReference>
<dbReference type="Gene3D" id="1.10.10.10">
    <property type="entry name" value="Winged helix-like DNA-binding domain superfamily/Winged helix DNA-binding domain"/>
    <property type="match status" value="1"/>
</dbReference>
<dbReference type="SMART" id="SM00347">
    <property type="entry name" value="HTH_MARR"/>
    <property type="match status" value="1"/>
</dbReference>
<proteinExistence type="predicted"/>
<evidence type="ECO:0000259" key="1">
    <source>
        <dbReference type="PROSITE" id="PS50995"/>
    </source>
</evidence>
<gene>
    <name evidence="2" type="ORF">Mco01_35830</name>
</gene>
<evidence type="ECO:0000313" key="2">
    <source>
        <dbReference type="EMBL" id="GIH40583.1"/>
    </source>
</evidence>
<dbReference type="PROSITE" id="PS50995">
    <property type="entry name" value="HTH_MARR_2"/>
    <property type="match status" value="1"/>
</dbReference>
<dbReference type="InterPro" id="IPR000835">
    <property type="entry name" value="HTH_MarR-typ"/>
</dbReference>
<dbReference type="Pfam" id="PF12802">
    <property type="entry name" value="MarR_2"/>
    <property type="match status" value="1"/>
</dbReference>
<dbReference type="SUPFAM" id="SSF46785">
    <property type="entry name" value="Winged helix' DNA-binding domain"/>
    <property type="match status" value="1"/>
</dbReference>
<dbReference type="InterPro" id="IPR039422">
    <property type="entry name" value="MarR/SlyA-like"/>
</dbReference>
<sequence length="152" mass="16557">MAEVPVEEYLCSRIRRAEQALMAHHEAVLRGHGLTMTQYTVLLTLSREGGMSGAQVARACGVTQQTMATVLTGLQTRGLVAREPSAVHAKVLVATLTDEGRELLDRAYREVIVLERALTGAFTPEEHSSLCDLLERATGVLIRQTRQSEAAS</sequence>
<keyword evidence="3" id="KW-1185">Reference proteome</keyword>
<dbReference type="PANTHER" id="PTHR33164">
    <property type="entry name" value="TRANSCRIPTIONAL REGULATOR, MARR FAMILY"/>
    <property type="match status" value="1"/>
</dbReference>
<dbReference type="InterPro" id="IPR036390">
    <property type="entry name" value="WH_DNA-bd_sf"/>
</dbReference>
<dbReference type="RefSeq" id="WP_239103694.1">
    <property type="nucleotide sequence ID" value="NZ_BAAAGP010000009.1"/>
</dbReference>
<evidence type="ECO:0000313" key="3">
    <source>
        <dbReference type="Proteomes" id="UP000603904"/>
    </source>
</evidence>
<dbReference type="EMBL" id="BOOC01000014">
    <property type="protein sequence ID" value="GIH40583.1"/>
    <property type="molecule type" value="Genomic_DNA"/>
</dbReference>